<evidence type="ECO:0000256" key="2">
    <source>
        <dbReference type="SAM" id="Phobius"/>
    </source>
</evidence>
<feature type="region of interest" description="Disordered" evidence="1">
    <location>
        <begin position="59"/>
        <end position="82"/>
    </location>
</feature>
<name>A0ABQ4E1M7_9ACTN</name>
<protein>
    <recommendedName>
        <fullName evidence="5">High-affinity nickel-transporter</fullName>
    </recommendedName>
</protein>
<feature type="transmembrane region" description="Helical" evidence="2">
    <location>
        <begin position="259"/>
        <end position="281"/>
    </location>
</feature>
<dbReference type="Proteomes" id="UP000646749">
    <property type="component" value="Unassembled WGS sequence"/>
</dbReference>
<dbReference type="EMBL" id="BONW01000013">
    <property type="protein sequence ID" value="GIG88247.1"/>
    <property type="molecule type" value="Genomic_DNA"/>
</dbReference>
<evidence type="ECO:0008006" key="5">
    <source>
        <dbReference type="Google" id="ProtNLM"/>
    </source>
</evidence>
<accession>A0ABQ4E1M7</accession>
<proteinExistence type="predicted"/>
<keyword evidence="4" id="KW-1185">Reference proteome</keyword>
<feature type="transmembrane region" description="Helical" evidence="2">
    <location>
        <begin position="466"/>
        <end position="491"/>
    </location>
</feature>
<feature type="compositionally biased region" description="Polar residues" evidence="1">
    <location>
        <begin position="382"/>
        <end position="395"/>
    </location>
</feature>
<keyword evidence="2" id="KW-1133">Transmembrane helix</keyword>
<feature type="transmembrane region" description="Helical" evidence="2">
    <location>
        <begin position="512"/>
        <end position="535"/>
    </location>
</feature>
<dbReference type="PANTHER" id="PTHR40659">
    <property type="entry name" value="NICKEL/COBALT EFFLUX SYSTEM RCNA"/>
    <property type="match status" value="1"/>
</dbReference>
<sequence>MVVTGLGFGLGLGLAGALAVPPGPATAHPLGNFSVNQLAAVELRSDRVEVAAEVDLAELPTAQESGTVDRDGDGTASGPERAAHATAGCAGLARDFSATVAGRRLGWTVADSAFEYASGTAGLPTSRLRCRLTADAALGSATTVEIVNRYRIDRVGWRELTAVGYGVEIVDSPLPVRSVSAGLRAYPADLLSSPLDVRSARLRVAPVGGGGAISPGGNSTTVVGDPASGTVTGNPASVAAGWTAGAERRLRDLVGSRQLTPLVGVLAVLLALVLGAAHAALPGHGKTVMAAYLAGRAGRPRDAVAVGATVTLTHTGGVLVLGLLLTTMAGLVGETVLGWLGVVSGGLIAVVGASMLLDLRRRRAGTGPRSAHRHVHADGSTHEQQSIPDHGSTQAPGREHAHQHDNADSHEHGHSHDHSHRHGAGHRHHHGPSRLGILGLGVSGGLVPSPSALVILLGAIGLGRTGFGVLLVVGYGVGMAATLTAAGLLVVRLRQRWDQRRRPDRTARWRRLAVLAAAAPIGTAALVLVVGLVLAGRALGAVAA</sequence>
<feature type="transmembrane region" description="Helical" evidence="2">
    <location>
        <begin position="337"/>
        <end position="359"/>
    </location>
</feature>
<feature type="transmembrane region" description="Helical" evidence="2">
    <location>
        <begin position="302"/>
        <end position="325"/>
    </location>
</feature>
<comment type="caution">
    <text evidence="3">The sequence shown here is derived from an EMBL/GenBank/DDBJ whole genome shotgun (WGS) entry which is preliminary data.</text>
</comment>
<feature type="region of interest" description="Disordered" evidence="1">
    <location>
        <begin position="365"/>
        <end position="432"/>
    </location>
</feature>
<organism evidence="3 4">
    <name type="scientific">Plantactinospora endophytica</name>
    <dbReference type="NCBI Taxonomy" id="673535"/>
    <lineage>
        <taxon>Bacteria</taxon>
        <taxon>Bacillati</taxon>
        <taxon>Actinomycetota</taxon>
        <taxon>Actinomycetes</taxon>
        <taxon>Micromonosporales</taxon>
        <taxon>Micromonosporaceae</taxon>
        <taxon>Plantactinospora</taxon>
    </lineage>
</organism>
<feature type="compositionally biased region" description="Basic and acidic residues" evidence="1">
    <location>
        <begin position="397"/>
        <end position="416"/>
    </location>
</feature>
<evidence type="ECO:0000313" key="4">
    <source>
        <dbReference type="Proteomes" id="UP000646749"/>
    </source>
</evidence>
<evidence type="ECO:0000256" key="1">
    <source>
        <dbReference type="SAM" id="MobiDB-lite"/>
    </source>
</evidence>
<feature type="compositionally biased region" description="Basic residues" evidence="1">
    <location>
        <begin position="417"/>
        <end position="432"/>
    </location>
</feature>
<reference evidence="3 4" key="1">
    <citation type="submission" date="2021-01" db="EMBL/GenBank/DDBJ databases">
        <title>Whole genome shotgun sequence of Plantactinospora endophytica NBRC 110450.</title>
        <authorList>
            <person name="Komaki H."/>
            <person name="Tamura T."/>
        </authorList>
    </citation>
    <scope>NUCLEOTIDE SEQUENCE [LARGE SCALE GENOMIC DNA]</scope>
    <source>
        <strain evidence="3 4">NBRC 110450</strain>
    </source>
</reference>
<keyword evidence="2" id="KW-0472">Membrane</keyword>
<keyword evidence="2" id="KW-0812">Transmembrane</keyword>
<evidence type="ECO:0000313" key="3">
    <source>
        <dbReference type="EMBL" id="GIG88247.1"/>
    </source>
</evidence>
<feature type="compositionally biased region" description="Basic residues" evidence="1">
    <location>
        <begin position="365"/>
        <end position="375"/>
    </location>
</feature>
<gene>
    <name evidence="3" type="ORF">Pen02_31830</name>
</gene>
<feature type="transmembrane region" description="Helical" evidence="2">
    <location>
        <begin position="435"/>
        <end position="460"/>
    </location>
</feature>
<dbReference type="PANTHER" id="PTHR40659:SF1">
    <property type="entry name" value="NICKEL_COBALT EFFLUX SYSTEM RCNA"/>
    <property type="match status" value="1"/>
</dbReference>
<dbReference type="InterPro" id="IPR051224">
    <property type="entry name" value="NiCoT_RcnA"/>
</dbReference>